<proteinExistence type="predicted"/>
<dbReference type="PROSITE" id="PS50076">
    <property type="entry name" value="DNAJ_2"/>
    <property type="match status" value="1"/>
</dbReference>
<accession>A0ABP7FQR8</accession>
<dbReference type="InterPro" id="IPR052276">
    <property type="entry name" value="Diphthamide-biosynth_chaperone"/>
</dbReference>
<name>A0ABP7FQR8_9MICO</name>
<protein>
    <recommendedName>
        <fullName evidence="2">J domain-containing protein</fullName>
    </recommendedName>
</protein>
<dbReference type="Pfam" id="PF00226">
    <property type="entry name" value="DnaJ"/>
    <property type="match status" value="1"/>
</dbReference>
<dbReference type="Proteomes" id="UP001501004">
    <property type="component" value="Unassembled WGS sequence"/>
</dbReference>
<evidence type="ECO:0000313" key="4">
    <source>
        <dbReference type="Proteomes" id="UP001501004"/>
    </source>
</evidence>
<evidence type="ECO:0000259" key="2">
    <source>
        <dbReference type="PROSITE" id="PS50076"/>
    </source>
</evidence>
<keyword evidence="4" id="KW-1185">Reference proteome</keyword>
<feature type="domain" description="J" evidence="2">
    <location>
        <begin position="9"/>
        <end position="70"/>
    </location>
</feature>
<organism evidence="3 4">
    <name type="scientific">Leifsonella bigeumensis</name>
    <dbReference type="NCBI Taxonomy" id="433643"/>
    <lineage>
        <taxon>Bacteria</taxon>
        <taxon>Bacillati</taxon>
        <taxon>Actinomycetota</taxon>
        <taxon>Actinomycetes</taxon>
        <taxon>Micrococcales</taxon>
        <taxon>Microbacteriaceae</taxon>
        <taxon>Leifsonella</taxon>
    </lineage>
</organism>
<dbReference type="InterPro" id="IPR001623">
    <property type="entry name" value="DnaJ_domain"/>
</dbReference>
<gene>
    <name evidence="3" type="ORF">GCM10022239_19510</name>
</gene>
<dbReference type="EMBL" id="BAABAE010000003">
    <property type="protein sequence ID" value="GAA3744092.1"/>
    <property type="molecule type" value="Genomic_DNA"/>
</dbReference>
<dbReference type="Gene3D" id="1.10.287.110">
    <property type="entry name" value="DnaJ domain"/>
    <property type="match status" value="1"/>
</dbReference>
<sequence>MPDSPASPTPYEILGVAADASHAELRKAYRRLLRETHPDTGGDPARFNAVQDAWARIGEPASRVRWDRGRPSGDDHGPDAAGGPSRRSAANNSSPRARTYGHPGGYSRERFLVLMREWAGRGATLDDPYDPALVRSAPRELRHLLADALAEEATVRAVSSLGIGYTIWSDVATERGKLDHVILGPAGLFAVMSEDWGSPVRLVRGELDGEGLNPGEQPVRDLARRARSLGRDVRVRFTATLIVVPDDHLAEPVSRIGRRNDAAIVRLSVLPMVLRDGLGGGQRLSIEDVFDVRTRLQHGIRFV</sequence>
<dbReference type="PRINTS" id="PR00625">
    <property type="entry name" value="JDOMAIN"/>
</dbReference>
<evidence type="ECO:0000256" key="1">
    <source>
        <dbReference type="SAM" id="MobiDB-lite"/>
    </source>
</evidence>
<evidence type="ECO:0000313" key="3">
    <source>
        <dbReference type="EMBL" id="GAA3744092.1"/>
    </source>
</evidence>
<dbReference type="SUPFAM" id="SSF46565">
    <property type="entry name" value="Chaperone J-domain"/>
    <property type="match status" value="1"/>
</dbReference>
<dbReference type="InterPro" id="IPR036869">
    <property type="entry name" value="J_dom_sf"/>
</dbReference>
<dbReference type="SMART" id="SM00271">
    <property type="entry name" value="DnaJ"/>
    <property type="match status" value="1"/>
</dbReference>
<comment type="caution">
    <text evidence="3">The sequence shown here is derived from an EMBL/GenBank/DDBJ whole genome shotgun (WGS) entry which is preliminary data.</text>
</comment>
<feature type="region of interest" description="Disordered" evidence="1">
    <location>
        <begin position="61"/>
        <end position="103"/>
    </location>
</feature>
<reference evidence="4" key="1">
    <citation type="journal article" date="2019" name="Int. J. Syst. Evol. Microbiol.">
        <title>The Global Catalogue of Microorganisms (GCM) 10K type strain sequencing project: providing services to taxonomists for standard genome sequencing and annotation.</title>
        <authorList>
            <consortium name="The Broad Institute Genomics Platform"/>
            <consortium name="The Broad Institute Genome Sequencing Center for Infectious Disease"/>
            <person name="Wu L."/>
            <person name="Ma J."/>
        </authorList>
    </citation>
    <scope>NUCLEOTIDE SEQUENCE [LARGE SCALE GENOMIC DNA]</scope>
    <source>
        <strain evidence="4">JCM 16949</strain>
    </source>
</reference>
<dbReference type="PANTHER" id="PTHR44240:SF10">
    <property type="entry name" value="J DOMAIN-CONTAINING PROTEIN"/>
    <property type="match status" value="1"/>
</dbReference>
<dbReference type="PANTHER" id="PTHR44240">
    <property type="entry name" value="DNAJ DOMAIN (PROKARYOTIC HEAT SHOCK PROTEIN)-RELATED"/>
    <property type="match status" value="1"/>
</dbReference>
<dbReference type="CDD" id="cd06257">
    <property type="entry name" value="DnaJ"/>
    <property type="match status" value="1"/>
</dbReference>
<feature type="compositionally biased region" description="Low complexity" evidence="1">
    <location>
        <begin position="79"/>
        <end position="98"/>
    </location>
</feature>
<feature type="compositionally biased region" description="Basic and acidic residues" evidence="1">
    <location>
        <begin position="62"/>
        <end position="78"/>
    </location>
</feature>
<dbReference type="RefSeq" id="WP_344756150.1">
    <property type="nucleotide sequence ID" value="NZ_BAABAE010000003.1"/>
</dbReference>